<evidence type="ECO:0000313" key="6">
    <source>
        <dbReference type="EMBL" id="KNA91602.1"/>
    </source>
</evidence>
<dbReference type="InterPro" id="IPR036390">
    <property type="entry name" value="WH_DNA-bd_sf"/>
</dbReference>
<dbReference type="Gene3D" id="1.10.10.10">
    <property type="entry name" value="Winged helix-like DNA-binding domain superfamily/Winged helix DNA-binding domain"/>
    <property type="match status" value="1"/>
</dbReference>
<keyword evidence="3" id="KW-0238">DNA-binding</keyword>
<dbReference type="InterPro" id="IPR005119">
    <property type="entry name" value="LysR_subst-bd"/>
</dbReference>
<dbReference type="PRINTS" id="PR00039">
    <property type="entry name" value="HTHLYSR"/>
</dbReference>
<evidence type="ECO:0000256" key="1">
    <source>
        <dbReference type="ARBA" id="ARBA00009437"/>
    </source>
</evidence>
<dbReference type="Gene3D" id="3.40.190.290">
    <property type="match status" value="1"/>
</dbReference>
<dbReference type="Pfam" id="PF03466">
    <property type="entry name" value="LysR_substrate"/>
    <property type="match status" value="1"/>
</dbReference>
<keyword evidence="2" id="KW-0805">Transcription regulation</keyword>
<dbReference type="Proteomes" id="UP000037247">
    <property type="component" value="Unassembled WGS sequence"/>
</dbReference>
<name>A0ABR5IDD9_9ACTN</name>
<feature type="domain" description="HTH lysR-type" evidence="5">
    <location>
        <begin position="1"/>
        <end position="58"/>
    </location>
</feature>
<dbReference type="PROSITE" id="PS50931">
    <property type="entry name" value="HTH_LYSR"/>
    <property type="match status" value="1"/>
</dbReference>
<sequence length="297" mass="31253">MELRQLEYFLACCDQGTFTAAARSLHVVQSAVSTGVAKLERELGVKLFDRTRTVLVLTDAGRAAIAPAREALRARDEVHDALAGLRGEIRGEVVLGALVNVATIDLAGAFEVVHRRHPGISIAMRQSPQGSAGNVRLLRDGSLDLTLIGGLVDDLSGITVHSLAAEPLVLVTHPDHPLALAGRFVAADLADERVIDYPPGWGTRSIIDREIPNRHSVIEVADQVFGIQLARSGFGVTAVPASVAAAESGAGLARCVDRDLTWGIHVAHSASRSLTTAASAVLDIIREVCGPPGDVTA</sequence>
<keyword evidence="7" id="KW-1185">Reference proteome</keyword>
<evidence type="ECO:0000256" key="4">
    <source>
        <dbReference type="ARBA" id="ARBA00023163"/>
    </source>
</evidence>
<gene>
    <name evidence="6" type="ORF">ABW18_10570</name>
</gene>
<evidence type="ECO:0000313" key="7">
    <source>
        <dbReference type="Proteomes" id="UP000037247"/>
    </source>
</evidence>
<dbReference type="PANTHER" id="PTHR30126">
    <property type="entry name" value="HTH-TYPE TRANSCRIPTIONAL REGULATOR"/>
    <property type="match status" value="1"/>
</dbReference>
<dbReference type="SUPFAM" id="SSF46785">
    <property type="entry name" value="Winged helix' DNA-binding domain"/>
    <property type="match status" value="1"/>
</dbReference>
<organism evidence="6 7">
    <name type="scientific">Gordonia jacobaea</name>
    <dbReference type="NCBI Taxonomy" id="122202"/>
    <lineage>
        <taxon>Bacteria</taxon>
        <taxon>Bacillati</taxon>
        <taxon>Actinomycetota</taxon>
        <taxon>Actinomycetes</taxon>
        <taxon>Mycobacteriales</taxon>
        <taxon>Gordoniaceae</taxon>
        <taxon>Gordonia</taxon>
    </lineage>
</organism>
<accession>A0ABR5IDD9</accession>
<dbReference type="EMBL" id="LDTZ01000016">
    <property type="protein sequence ID" value="KNA91602.1"/>
    <property type="molecule type" value="Genomic_DNA"/>
</dbReference>
<keyword evidence="4" id="KW-0804">Transcription</keyword>
<reference evidence="6 7" key="1">
    <citation type="submission" date="2015-05" db="EMBL/GenBank/DDBJ databases">
        <title>Draft genome sequence of the bacterium Gordonia jacobaea a new member of the Gordonia genus.</title>
        <authorList>
            <person name="Jimenez-Galisteo G."/>
            <person name="Dominguez A."/>
            <person name="Munoz E."/>
            <person name="Vinas M."/>
        </authorList>
    </citation>
    <scope>NUCLEOTIDE SEQUENCE [LARGE SCALE GENOMIC DNA]</scope>
    <source>
        <strain evidence="7">mv1</strain>
    </source>
</reference>
<dbReference type="InterPro" id="IPR036388">
    <property type="entry name" value="WH-like_DNA-bd_sf"/>
</dbReference>
<dbReference type="PANTHER" id="PTHR30126:SF40">
    <property type="entry name" value="HTH-TYPE TRANSCRIPTIONAL REGULATOR GLTR"/>
    <property type="match status" value="1"/>
</dbReference>
<comment type="similarity">
    <text evidence="1">Belongs to the LysR transcriptional regulatory family.</text>
</comment>
<dbReference type="Pfam" id="PF00126">
    <property type="entry name" value="HTH_1"/>
    <property type="match status" value="1"/>
</dbReference>
<evidence type="ECO:0000256" key="2">
    <source>
        <dbReference type="ARBA" id="ARBA00023015"/>
    </source>
</evidence>
<dbReference type="SUPFAM" id="SSF53850">
    <property type="entry name" value="Periplasmic binding protein-like II"/>
    <property type="match status" value="1"/>
</dbReference>
<evidence type="ECO:0000259" key="5">
    <source>
        <dbReference type="PROSITE" id="PS50931"/>
    </source>
</evidence>
<dbReference type="InterPro" id="IPR000847">
    <property type="entry name" value="LysR_HTH_N"/>
</dbReference>
<dbReference type="RefSeq" id="WP_049698909.1">
    <property type="nucleotide sequence ID" value="NZ_JAQDQF010000010.1"/>
</dbReference>
<comment type="caution">
    <text evidence="6">The sequence shown here is derived from an EMBL/GenBank/DDBJ whole genome shotgun (WGS) entry which is preliminary data.</text>
</comment>
<proteinExistence type="inferred from homology"/>
<protein>
    <submittedName>
        <fullName evidence="6">LysR family transcriptional regulator</fullName>
    </submittedName>
</protein>
<evidence type="ECO:0000256" key="3">
    <source>
        <dbReference type="ARBA" id="ARBA00023125"/>
    </source>
</evidence>